<dbReference type="PANTHER" id="PTHR30332">
    <property type="entry name" value="PROBABLE GENERAL SECRETION PATHWAY PROTEIN D"/>
    <property type="match status" value="1"/>
</dbReference>
<accession>A0A5C5ZR02</accession>
<dbReference type="OrthoDB" id="9779724at2"/>
<dbReference type="GO" id="GO:0015627">
    <property type="term" value="C:type II protein secretion system complex"/>
    <property type="evidence" value="ECO:0007669"/>
    <property type="project" value="TreeGrafter"/>
</dbReference>
<dbReference type="GO" id="GO:0009306">
    <property type="term" value="P:protein secretion"/>
    <property type="evidence" value="ECO:0007669"/>
    <property type="project" value="InterPro"/>
</dbReference>
<dbReference type="AlphaFoldDB" id="A0A5C5ZR02"/>
<feature type="region of interest" description="Disordered" evidence="5">
    <location>
        <begin position="593"/>
        <end position="731"/>
    </location>
</feature>
<feature type="signal peptide" evidence="6">
    <location>
        <begin position="1"/>
        <end position="45"/>
    </location>
</feature>
<dbReference type="Gene3D" id="3.30.1370.120">
    <property type="match status" value="2"/>
</dbReference>
<evidence type="ECO:0000256" key="3">
    <source>
        <dbReference type="ARBA" id="ARBA00023136"/>
    </source>
</evidence>
<protein>
    <submittedName>
        <fullName evidence="8">Type IV pilus biogenesis and competence protein PilQ</fullName>
    </submittedName>
</protein>
<evidence type="ECO:0000256" key="4">
    <source>
        <dbReference type="RuleBase" id="RU004003"/>
    </source>
</evidence>
<dbReference type="RefSeq" id="WP_146396036.1">
    <property type="nucleotide sequence ID" value="NZ_SJPQ01000001.1"/>
</dbReference>
<organism evidence="8 9">
    <name type="scientific">Pseudobythopirellula maris</name>
    <dbReference type="NCBI Taxonomy" id="2527991"/>
    <lineage>
        <taxon>Bacteria</taxon>
        <taxon>Pseudomonadati</taxon>
        <taxon>Planctomycetota</taxon>
        <taxon>Planctomycetia</taxon>
        <taxon>Pirellulales</taxon>
        <taxon>Lacipirellulaceae</taxon>
        <taxon>Pseudobythopirellula</taxon>
    </lineage>
</organism>
<dbReference type="Proteomes" id="UP000315440">
    <property type="component" value="Unassembled WGS sequence"/>
</dbReference>
<dbReference type="InterPro" id="IPR050810">
    <property type="entry name" value="Bact_Secretion_Sys_Channel"/>
</dbReference>
<comment type="caution">
    <text evidence="8">The sequence shown here is derived from an EMBL/GenBank/DDBJ whole genome shotgun (WGS) entry which is preliminary data.</text>
</comment>
<dbReference type="GO" id="GO:0016020">
    <property type="term" value="C:membrane"/>
    <property type="evidence" value="ECO:0007669"/>
    <property type="project" value="UniProtKB-SubCell"/>
</dbReference>
<keyword evidence="9" id="KW-1185">Reference proteome</keyword>
<dbReference type="InterPro" id="IPR001775">
    <property type="entry name" value="GspD/PilQ"/>
</dbReference>
<keyword evidence="3" id="KW-0472">Membrane</keyword>
<comment type="similarity">
    <text evidence="4">Belongs to the bacterial secretin family.</text>
</comment>
<evidence type="ECO:0000259" key="7">
    <source>
        <dbReference type="Pfam" id="PF00263"/>
    </source>
</evidence>
<dbReference type="Pfam" id="PF00263">
    <property type="entry name" value="Secretin"/>
    <property type="match status" value="1"/>
</dbReference>
<feature type="chain" id="PRO_5022828575" evidence="6">
    <location>
        <begin position="46"/>
        <end position="731"/>
    </location>
</feature>
<proteinExistence type="inferred from homology"/>
<gene>
    <name evidence="8" type="primary">pilQ_1</name>
    <name evidence="8" type="ORF">Mal64_03060</name>
</gene>
<feature type="compositionally biased region" description="Basic and acidic residues" evidence="5">
    <location>
        <begin position="676"/>
        <end position="691"/>
    </location>
</feature>
<evidence type="ECO:0000256" key="5">
    <source>
        <dbReference type="SAM" id="MobiDB-lite"/>
    </source>
</evidence>
<comment type="subcellular location">
    <subcellularLocation>
        <location evidence="1">Membrane</location>
    </subcellularLocation>
</comment>
<dbReference type="PRINTS" id="PR00811">
    <property type="entry name" value="BCTERIALGSPD"/>
</dbReference>
<evidence type="ECO:0000256" key="1">
    <source>
        <dbReference type="ARBA" id="ARBA00004370"/>
    </source>
</evidence>
<evidence type="ECO:0000256" key="2">
    <source>
        <dbReference type="ARBA" id="ARBA00022729"/>
    </source>
</evidence>
<dbReference type="InterPro" id="IPR038591">
    <property type="entry name" value="NolW-like_sf"/>
</dbReference>
<sequence length="731" mass="78311" precursor="true">MARGRWHHGADRVEDPRGSLRTRSVRGLAMLLAALLICPPLAAQAQEAAAPKAGPAQSTLADALERRGDLTLRDSTLEGALFTISELWGINIVSAGANGTVNGVFKDAPLREILDSILLSNGFGYRPVGASLVVSPLEQLGKVNPYFVSATIPVTRADVAEVVAGAQLLTTPQGQIRAIPSARSIFVLDFADRVEKIREFVETIDGRRAPGEASQIGGGNASARGSQLEVAYFRVHYITAVQAESLVTPLLSSVGKSAILQGEDRMLVIDYGRNVQAISAVLDRFDRPRPQVTIKALIYDISLSDLEEIGLNWSSQNGGSVSAAGVPQSGNGLMVDSALKAPFDASGNGGTFTFFSLSNSFNLQAVALALQSAGDSRLLADPNVTVVDNEEANIESVSEIPYQQLTQTAAGGQIGTTSFKEAGIKLRVTPKIARDGTIDLVVEPEFSRLAGYTEGDSQPIIDTRRASTRVRIANRQTLMIGGLRQRADVGDFRGIPGLKDMRVLGHLFRARETEIRESELVVFLTPEIVGYSDPLNRRDQLSADTVRCRLARIPFAEGCPPGECYNGDPCGDDIETGSCSTCETVPVIVPPTMDSQGAPVLEPSSEHGPYPASETQEILPIPSEPGPGGDDFGVTTPRGRAVTPTPYRLPTVDGASDTHAVATRPADPEASDEAAEEQKASRMRPDFESRFRSTGGVYANQQRKAPAEQDTQAETAEGQPKKSAWRRLMWW</sequence>
<evidence type="ECO:0000313" key="9">
    <source>
        <dbReference type="Proteomes" id="UP000315440"/>
    </source>
</evidence>
<dbReference type="EMBL" id="SJPQ01000001">
    <property type="protein sequence ID" value="TWT89924.1"/>
    <property type="molecule type" value="Genomic_DNA"/>
</dbReference>
<dbReference type="InterPro" id="IPR004846">
    <property type="entry name" value="T2SS/T3SS_dom"/>
</dbReference>
<dbReference type="PANTHER" id="PTHR30332:SF24">
    <property type="entry name" value="SECRETIN GSPD-RELATED"/>
    <property type="match status" value="1"/>
</dbReference>
<feature type="compositionally biased region" description="Polar residues" evidence="5">
    <location>
        <begin position="699"/>
        <end position="714"/>
    </location>
</feature>
<evidence type="ECO:0000256" key="6">
    <source>
        <dbReference type="SAM" id="SignalP"/>
    </source>
</evidence>
<reference evidence="8 9" key="1">
    <citation type="submission" date="2019-02" db="EMBL/GenBank/DDBJ databases">
        <title>Deep-cultivation of Planctomycetes and their phenomic and genomic characterization uncovers novel biology.</title>
        <authorList>
            <person name="Wiegand S."/>
            <person name="Jogler M."/>
            <person name="Boedeker C."/>
            <person name="Pinto D."/>
            <person name="Vollmers J."/>
            <person name="Rivas-Marin E."/>
            <person name="Kohn T."/>
            <person name="Peeters S.H."/>
            <person name="Heuer A."/>
            <person name="Rast P."/>
            <person name="Oberbeckmann S."/>
            <person name="Bunk B."/>
            <person name="Jeske O."/>
            <person name="Meyerdierks A."/>
            <person name="Storesund J.E."/>
            <person name="Kallscheuer N."/>
            <person name="Luecker S."/>
            <person name="Lage O.M."/>
            <person name="Pohl T."/>
            <person name="Merkel B.J."/>
            <person name="Hornburger P."/>
            <person name="Mueller R.-W."/>
            <person name="Bruemmer F."/>
            <person name="Labrenz M."/>
            <person name="Spormann A.M."/>
            <person name="Op Den Camp H."/>
            <person name="Overmann J."/>
            <person name="Amann R."/>
            <person name="Jetten M.S.M."/>
            <person name="Mascher T."/>
            <person name="Medema M.H."/>
            <person name="Devos D.P."/>
            <person name="Kaster A.-K."/>
            <person name="Ovreas L."/>
            <person name="Rohde M."/>
            <person name="Galperin M.Y."/>
            <person name="Jogler C."/>
        </authorList>
    </citation>
    <scope>NUCLEOTIDE SEQUENCE [LARGE SCALE GENOMIC DNA]</scope>
    <source>
        <strain evidence="8 9">Mal64</strain>
    </source>
</reference>
<name>A0A5C5ZR02_9BACT</name>
<evidence type="ECO:0000313" key="8">
    <source>
        <dbReference type="EMBL" id="TWT89924.1"/>
    </source>
</evidence>
<keyword evidence="2 6" id="KW-0732">Signal</keyword>
<feature type="domain" description="Type II/III secretion system secretin-like" evidence="7">
    <location>
        <begin position="369"/>
        <end position="529"/>
    </location>
</feature>